<feature type="domain" description="OmpR/PhoB-type" evidence="9">
    <location>
        <begin position="135"/>
        <end position="235"/>
    </location>
</feature>
<dbReference type="EMBL" id="AWTC01000016">
    <property type="protein sequence ID" value="EST10856.1"/>
    <property type="molecule type" value="Genomic_DNA"/>
</dbReference>
<evidence type="ECO:0000256" key="2">
    <source>
        <dbReference type="ARBA" id="ARBA00023012"/>
    </source>
</evidence>
<dbReference type="PROSITE" id="PS50110">
    <property type="entry name" value="RESPONSE_REGULATORY"/>
    <property type="match status" value="1"/>
</dbReference>
<comment type="caution">
    <text evidence="10">The sequence shown here is derived from an EMBL/GenBank/DDBJ whole genome shotgun (WGS) entry which is preliminary data.</text>
</comment>
<dbReference type="InterPro" id="IPR001789">
    <property type="entry name" value="Sig_transdc_resp-reg_receiver"/>
</dbReference>
<evidence type="ECO:0000256" key="7">
    <source>
        <dbReference type="PROSITE-ProRule" id="PRU01091"/>
    </source>
</evidence>
<dbReference type="GO" id="GO:0032993">
    <property type="term" value="C:protein-DNA complex"/>
    <property type="evidence" value="ECO:0007669"/>
    <property type="project" value="TreeGrafter"/>
</dbReference>
<organism evidence="10 11">
    <name type="scientific">Sporolactobacillus laevolacticus DSM 442</name>
    <dbReference type="NCBI Taxonomy" id="1395513"/>
    <lineage>
        <taxon>Bacteria</taxon>
        <taxon>Bacillati</taxon>
        <taxon>Bacillota</taxon>
        <taxon>Bacilli</taxon>
        <taxon>Bacillales</taxon>
        <taxon>Sporolactobacillaceae</taxon>
        <taxon>Sporolactobacillus</taxon>
    </lineage>
</organism>
<dbReference type="GO" id="GO:0005829">
    <property type="term" value="C:cytosol"/>
    <property type="evidence" value="ECO:0007669"/>
    <property type="project" value="TreeGrafter"/>
</dbReference>
<dbReference type="CDD" id="cd00383">
    <property type="entry name" value="trans_reg_C"/>
    <property type="match status" value="1"/>
</dbReference>
<gene>
    <name evidence="10" type="ORF">P343_14815</name>
</gene>
<reference evidence="10 11" key="1">
    <citation type="journal article" date="2013" name="Genome Announc.">
        <title>Genome Sequence of Sporolactobacillus laevolacticus DSM442, an Efficient Polymer-Grade D-Lactate Producer from Agricultural Waste Cottonseed as a Nitrogen Source.</title>
        <authorList>
            <person name="Wang H."/>
            <person name="Wang L."/>
            <person name="Ju J."/>
            <person name="Yu B."/>
            <person name="Ma Y."/>
        </authorList>
    </citation>
    <scope>NUCLEOTIDE SEQUENCE [LARGE SCALE GENOMIC DNA]</scope>
    <source>
        <strain evidence="10 11">DSM 442</strain>
    </source>
</reference>
<keyword evidence="11" id="KW-1185">Reference proteome</keyword>
<dbReference type="GO" id="GO:0000976">
    <property type="term" value="F:transcription cis-regulatory region binding"/>
    <property type="evidence" value="ECO:0007669"/>
    <property type="project" value="TreeGrafter"/>
</dbReference>
<dbReference type="Gene3D" id="3.40.50.2300">
    <property type="match status" value="1"/>
</dbReference>
<dbReference type="SUPFAM" id="SSF52172">
    <property type="entry name" value="CheY-like"/>
    <property type="match status" value="1"/>
</dbReference>
<dbReference type="InterPro" id="IPR011006">
    <property type="entry name" value="CheY-like_superfamily"/>
</dbReference>
<dbReference type="STRING" id="1395513.P343_14815"/>
<accession>V6IWD4</accession>
<dbReference type="eggNOG" id="COG0745">
    <property type="taxonomic scope" value="Bacteria"/>
</dbReference>
<dbReference type="CDD" id="cd17574">
    <property type="entry name" value="REC_OmpR"/>
    <property type="match status" value="1"/>
</dbReference>
<dbReference type="PANTHER" id="PTHR48111:SF54">
    <property type="entry name" value="STAGE 0 SPORULATION PROTEIN A HOMOLOG"/>
    <property type="match status" value="1"/>
</dbReference>
<keyword evidence="2" id="KW-0902">Two-component regulatory system</keyword>
<keyword evidence="3" id="KW-0805">Transcription regulation</keyword>
<dbReference type="GO" id="GO:0006355">
    <property type="term" value="P:regulation of DNA-templated transcription"/>
    <property type="evidence" value="ECO:0007669"/>
    <property type="project" value="InterPro"/>
</dbReference>
<dbReference type="GO" id="GO:0000156">
    <property type="term" value="F:phosphorelay response regulator activity"/>
    <property type="evidence" value="ECO:0007669"/>
    <property type="project" value="TreeGrafter"/>
</dbReference>
<dbReference type="InterPro" id="IPR001867">
    <property type="entry name" value="OmpR/PhoB-type_DNA-bd"/>
</dbReference>
<dbReference type="PROSITE" id="PS51755">
    <property type="entry name" value="OMPR_PHOB"/>
    <property type="match status" value="1"/>
</dbReference>
<evidence type="ECO:0000256" key="4">
    <source>
        <dbReference type="ARBA" id="ARBA00023125"/>
    </source>
</evidence>
<dbReference type="InterPro" id="IPR039420">
    <property type="entry name" value="WalR-like"/>
</dbReference>
<dbReference type="Pfam" id="PF00072">
    <property type="entry name" value="Response_reg"/>
    <property type="match status" value="1"/>
</dbReference>
<keyword evidence="4 7" id="KW-0238">DNA-binding</keyword>
<dbReference type="SUPFAM" id="SSF46894">
    <property type="entry name" value="C-terminal effector domain of the bipartite response regulators"/>
    <property type="match status" value="1"/>
</dbReference>
<evidence type="ECO:0000256" key="3">
    <source>
        <dbReference type="ARBA" id="ARBA00023015"/>
    </source>
</evidence>
<dbReference type="Pfam" id="PF00486">
    <property type="entry name" value="Trans_reg_C"/>
    <property type="match status" value="1"/>
</dbReference>
<dbReference type="PATRIC" id="fig|1395513.3.peg.3010"/>
<sequence>MIEVNEMEKLMVVEDEASIRGFIVLSLKHAGFDVLEAETGEEALRIFKREPSVHIVLLDVMLPGMSGFDVCEQMRKLKSAVGIILLTAKIQETDKVHGLGIGADDYITKPFSPAEMIARVQALLRRLNGNEINADSEYIVSSVFKLSKKNEQFFKNDQLIELTPTEFTLIKTLMENENGLLSRDELLDRVWGKNFVGDAKIVDVNIRRLRQKIEDEPSEPSYIMTHWGRGYFWNGGKA</sequence>
<dbReference type="FunFam" id="3.40.50.2300:FF:000001">
    <property type="entry name" value="DNA-binding response regulator PhoB"/>
    <property type="match status" value="1"/>
</dbReference>
<keyword evidence="5" id="KW-0804">Transcription</keyword>
<dbReference type="InterPro" id="IPR016032">
    <property type="entry name" value="Sig_transdc_resp-reg_C-effctor"/>
</dbReference>
<evidence type="ECO:0000259" key="8">
    <source>
        <dbReference type="PROSITE" id="PS50110"/>
    </source>
</evidence>
<evidence type="ECO:0000313" key="10">
    <source>
        <dbReference type="EMBL" id="EST10856.1"/>
    </source>
</evidence>
<dbReference type="AlphaFoldDB" id="V6IWD4"/>
<evidence type="ECO:0000256" key="1">
    <source>
        <dbReference type="ARBA" id="ARBA00022553"/>
    </source>
</evidence>
<feature type="domain" description="Response regulatory" evidence="8">
    <location>
        <begin position="9"/>
        <end position="124"/>
    </location>
</feature>
<dbReference type="Gene3D" id="6.10.250.690">
    <property type="match status" value="1"/>
</dbReference>
<dbReference type="Gene3D" id="1.10.10.10">
    <property type="entry name" value="Winged helix-like DNA-binding domain superfamily/Winged helix DNA-binding domain"/>
    <property type="match status" value="1"/>
</dbReference>
<evidence type="ECO:0000256" key="5">
    <source>
        <dbReference type="ARBA" id="ARBA00023163"/>
    </source>
</evidence>
<keyword evidence="1 6" id="KW-0597">Phosphoprotein</keyword>
<proteinExistence type="predicted"/>
<dbReference type="InterPro" id="IPR036388">
    <property type="entry name" value="WH-like_DNA-bd_sf"/>
</dbReference>
<feature type="DNA-binding region" description="OmpR/PhoB-type" evidence="7">
    <location>
        <begin position="135"/>
        <end position="235"/>
    </location>
</feature>
<feature type="modified residue" description="4-aspartylphosphate" evidence="6">
    <location>
        <position position="59"/>
    </location>
</feature>
<dbReference type="SMART" id="SM00448">
    <property type="entry name" value="REC"/>
    <property type="match status" value="1"/>
</dbReference>
<name>V6IWD4_9BACL</name>
<evidence type="ECO:0000259" key="9">
    <source>
        <dbReference type="PROSITE" id="PS51755"/>
    </source>
</evidence>
<evidence type="ECO:0000313" key="11">
    <source>
        <dbReference type="Proteomes" id="UP000018296"/>
    </source>
</evidence>
<dbReference type="SMART" id="SM00862">
    <property type="entry name" value="Trans_reg_C"/>
    <property type="match status" value="1"/>
</dbReference>
<dbReference type="PANTHER" id="PTHR48111">
    <property type="entry name" value="REGULATOR OF RPOS"/>
    <property type="match status" value="1"/>
</dbReference>
<dbReference type="Proteomes" id="UP000018296">
    <property type="component" value="Unassembled WGS sequence"/>
</dbReference>
<evidence type="ECO:0000256" key="6">
    <source>
        <dbReference type="PROSITE-ProRule" id="PRU00169"/>
    </source>
</evidence>
<protein>
    <submittedName>
        <fullName evidence="10">PhoP family transcriptional regulator</fullName>
    </submittedName>
</protein>